<feature type="domain" description="Multidrug resistance protein MdtA-like barrel-sandwich hybrid" evidence="4">
    <location>
        <begin position="64"/>
        <end position="219"/>
    </location>
</feature>
<comment type="subcellular location">
    <subcellularLocation>
        <location evidence="1">Cell envelope</location>
    </subcellularLocation>
</comment>
<dbReference type="EMBL" id="CP009706">
    <property type="protein sequence ID" value="AIU72060.1"/>
    <property type="molecule type" value="Genomic_DNA"/>
</dbReference>
<dbReference type="InterPro" id="IPR006143">
    <property type="entry name" value="RND_pump_MFP"/>
</dbReference>
<evidence type="ECO:0000313" key="6">
    <source>
        <dbReference type="EMBL" id="AIU72060.1"/>
    </source>
</evidence>
<gene>
    <name evidence="6" type="ORF">AT03_06405</name>
</gene>
<dbReference type="HOGENOM" id="CLU_018816_14_1_6"/>
<protein>
    <submittedName>
        <fullName evidence="6">Macrolide transporter</fullName>
    </submittedName>
</protein>
<dbReference type="Pfam" id="PF25967">
    <property type="entry name" value="RND-MFP_C"/>
    <property type="match status" value="1"/>
</dbReference>
<dbReference type="PATRIC" id="fig|1453496.5.peg.1283"/>
<dbReference type="PANTHER" id="PTHR30469">
    <property type="entry name" value="MULTIDRUG RESISTANCE PROTEIN MDTA"/>
    <property type="match status" value="1"/>
</dbReference>
<feature type="domain" description="Multidrug resistance protein MdtA-like C-terminal permuted SH3" evidence="5">
    <location>
        <begin position="322"/>
        <end position="378"/>
    </location>
</feature>
<organism evidence="6 7">
    <name type="scientific">Hafnia alvei FB1</name>
    <dbReference type="NCBI Taxonomy" id="1453496"/>
    <lineage>
        <taxon>Bacteria</taxon>
        <taxon>Pseudomonadati</taxon>
        <taxon>Pseudomonadota</taxon>
        <taxon>Gammaproteobacteria</taxon>
        <taxon>Enterobacterales</taxon>
        <taxon>Hafniaceae</taxon>
        <taxon>Hafnia</taxon>
    </lineage>
</organism>
<dbReference type="Gene3D" id="2.40.50.100">
    <property type="match status" value="2"/>
</dbReference>
<comment type="similarity">
    <text evidence="2">Belongs to the membrane fusion protein (MFP) (TC 8.A.1) family.</text>
</comment>
<dbReference type="NCBIfam" id="TIGR01730">
    <property type="entry name" value="RND_mfp"/>
    <property type="match status" value="1"/>
</dbReference>
<evidence type="ECO:0000256" key="3">
    <source>
        <dbReference type="ARBA" id="ARBA00022448"/>
    </source>
</evidence>
<dbReference type="KEGG" id="hav:AT03_06405"/>
<reference evidence="6 7" key="1">
    <citation type="journal article" date="2014" name="Gut Pathog.">
        <title>Gene clusters of Hafnia alvei strain FB1 important in survival and pathogenesis: a draft genome perspective.</title>
        <authorList>
            <person name="Tan J.Y."/>
            <person name="Yin W.F."/>
            <person name="Chan K.G."/>
        </authorList>
    </citation>
    <scope>NUCLEOTIDE SEQUENCE [LARGE SCALE GENOMIC DNA]</scope>
    <source>
        <strain evidence="6 7">FB1</strain>
    </source>
</reference>
<dbReference type="Pfam" id="PF25917">
    <property type="entry name" value="BSH_RND"/>
    <property type="match status" value="1"/>
</dbReference>
<dbReference type="Gene3D" id="2.40.30.170">
    <property type="match status" value="1"/>
</dbReference>
<keyword evidence="7" id="KW-1185">Reference proteome</keyword>
<dbReference type="Proteomes" id="UP000029986">
    <property type="component" value="Chromosome"/>
</dbReference>
<evidence type="ECO:0000259" key="4">
    <source>
        <dbReference type="Pfam" id="PF25917"/>
    </source>
</evidence>
<dbReference type="eggNOG" id="COG0845">
    <property type="taxonomic scope" value="Bacteria"/>
</dbReference>
<accession>A0A097R033</accession>
<sequence>MKQWRSFVTSRWLLALLAGAIILLAAIGLSRGFSAPEPVITEQVDRGDIEKVVLATGTLKPSMQVNVGAQVNGQLRKLYVRQGDKVEKGQLLAEIDPTLQESDLSNATAQLASAKAQKLASQAMLVRYRQELNRQQAMMRDGSGVRSDVEQAQAQYDAQRQQVEMNDAQIVQAEMVVKTANANLSYTRIIAPISGEVLGIVTNEGQTIVSSQTAPTILVLAVLDKMLVQTRISEADIQKIQPGQPLWFYVIANPEKRYTSRMGFVQPAPQEALEEQANGNSAASQQANAVYYNGTFAVDNAQRELKTSMTAQVFVRVAEAKNVLRVPVSTLGRALSTDSYLITVLENGKPQQRKIRIGINDRQFAQVLEGLQLGDRVMMPADGAQG</sequence>
<evidence type="ECO:0000259" key="5">
    <source>
        <dbReference type="Pfam" id="PF25967"/>
    </source>
</evidence>
<dbReference type="InterPro" id="IPR058627">
    <property type="entry name" value="MdtA-like_C"/>
</dbReference>
<evidence type="ECO:0000313" key="7">
    <source>
        <dbReference type="Proteomes" id="UP000029986"/>
    </source>
</evidence>
<dbReference type="OrthoDB" id="9791520at2"/>
<dbReference type="SUPFAM" id="SSF111369">
    <property type="entry name" value="HlyD-like secretion proteins"/>
    <property type="match status" value="1"/>
</dbReference>
<dbReference type="InterPro" id="IPR058625">
    <property type="entry name" value="MdtA-like_BSH"/>
</dbReference>
<dbReference type="PANTHER" id="PTHR30469:SF33">
    <property type="entry name" value="SLR1207 PROTEIN"/>
    <property type="match status" value="1"/>
</dbReference>
<evidence type="ECO:0000256" key="1">
    <source>
        <dbReference type="ARBA" id="ARBA00004196"/>
    </source>
</evidence>
<dbReference type="Gene3D" id="2.40.420.20">
    <property type="match status" value="1"/>
</dbReference>
<dbReference type="GO" id="GO:0015562">
    <property type="term" value="F:efflux transmembrane transporter activity"/>
    <property type="evidence" value="ECO:0007669"/>
    <property type="project" value="TreeGrafter"/>
</dbReference>
<dbReference type="RefSeq" id="WP_025800627.1">
    <property type="nucleotide sequence ID" value="NZ_CP009706.1"/>
</dbReference>
<dbReference type="AlphaFoldDB" id="A0A097R033"/>
<evidence type="ECO:0000256" key="2">
    <source>
        <dbReference type="ARBA" id="ARBA00009477"/>
    </source>
</evidence>
<keyword evidence="3" id="KW-0813">Transport</keyword>
<dbReference type="GO" id="GO:1990281">
    <property type="term" value="C:efflux pump complex"/>
    <property type="evidence" value="ECO:0007669"/>
    <property type="project" value="TreeGrafter"/>
</dbReference>
<proteinExistence type="inferred from homology"/>
<name>A0A097R033_HAFAL</name>